<name>A0A429X8J8_SIMTE</name>
<reference evidence="1 2" key="1">
    <citation type="submission" date="2018-12" db="EMBL/GenBank/DDBJ databases">
        <authorList>
            <person name="Sun L."/>
            <person name="Chen Z."/>
        </authorList>
    </citation>
    <scope>NUCLEOTIDE SEQUENCE [LARGE SCALE GENOMIC DNA]</scope>
    <source>
        <strain evidence="1 2">LMG 29736</strain>
    </source>
</reference>
<dbReference type="RefSeq" id="WP_120119103.1">
    <property type="nucleotide sequence ID" value="NZ_QYTW02000009.1"/>
</dbReference>
<accession>A0A429X8J8</accession>
<dbReference type="AlphaFoldDB" id="A0A429X8J8"/>
<dbReference type="Proteomes" id="UP000287296">
    <property type="component" value="Unassembled WGS sequence"/>
</dbReference>
<dbReference type="PROSITE" id="PS51257">
    <property type="entry name" value="PROKAR_LIPOPROTEIN"/>
    <property type="match status" value="1"/>
</dbReference>
<protein>
    <submittedName>
        <fullName evidence="1">Uncharacterized protein</fullName>
    </submittedName>
</protein>
<gene>
    <name evidence="1" type="ORF">D5F11_011380</name>
</gene>
<dbReference type="OrthoDB" id="1650483at2"/>
<evidence type="ECO:0000313" key="2">
    <source>
        <dbReference type="Proteomes" id="UP000287296"/>
    </source>
</evidence>
<proteinExistence type="predicted"/>
<dbReference type="EMBL" id="QYTW02000009">
    <property type="protein sequence ID" value="RST59696.1"/>
    <property type="molecule type" value="Genomic_DNA"/>
</dbReference>
<organism evidence="1 2">
    <name type="scientific">Siminovitchia terrae</name>
    <name type="common">Bacillus terrae</name>
    <dbReference type="NCBI Taxonomy" id="1914933"/>
    <lineage>
        <taxon>Bacteria</taxon>
        <taxon>Bacillati</taxon>
        <taxon>Bacillota</taxon>
        <taxon>Bacilli</taxon>
        <taxon>Bacillales</taxon>
        <taxon>Bacillaceae</taxon>
        <taxon>Siminovitchia</taxon>
    </lineage>
</organism>
<evidence type="ECO:0000313" key="1">
    <source>
        <dbReference type="EMBL" id="RST59696.1"/>
    </source>
</evidence>
<comment type="caution">
    <text evidence="1">The sequence shown here is derived from an EMBL/GenBank/DDBJ whole genome shotgun (WGS) entry which is preliminary data.</text>
</comment>
<sequence>MKRIIMFILVSIILVGCSIERESPEEREKLKAKEQETIEQTDGLEEGYEVEEVIELTAQEQMLEDITDLFADDLAFDTGSYVKGDIPKGEYAFVTFEGSGQYYSEKDAGGNIIDNENFDSFGYVEVHEAGNIETSGVLVKVDALDELEVSGAKELYETLNNTEEYMDSGWYKVGVDIDPGEYVIESFGDGYVAVMTGPVGNNEIINNENFNGRYSVNVQEGQYLVISRGTISN</sequence>